<evidence type="ECO:0000256" key="2">
    <source>
        <dbReference type="ARBA" id="ARBA00022729"/>
    </source>
</evidence>
<keyword evidence="2 5" id="KW-0732">Signal</keyword>
<feature type="signal peptide" evidence="5">
    <location>
        <begin position="1"/>
        <end position="40"/>
    </location>
</feature>
<evidence type="ECO:0000256" key="4">
    <source>
        <dbReference type="SAM" id="Phobius"/>
    </source>
</evidence>
<sequence length="1144" mass="128858">FLPASHEFDMNDSKRLILAAGESVSMLLLLLLLLPTVAWSAKPASEPGLRGDPAWLSIQCTNQSKTGPAVCACTKATRSEAICRLVAGHQVPADQLPCTDISPTKLSSLKIDCNNFSACTNLHLHSLVRRSSLLRLEITGCQLDEVDEAEPLDRSNFVLINDGSEKITGSAGFISSHGNKSTSDVKKFGCSLHSLHIRDSDLRLPNWLLQNCPSICSIHIVKSRLRDLTEMDVLAISASEVVVLSGCEMFYFGEGLDDRAIAGMNEQPLKLECLGKRCSNFTTRAKEIIDSMIQASGAVTDIRALYYAMEMSTVEFRLILGKTVRDLHKANPLHSLDLSNNHLTVIPSCISMMSDLNTLNLSNNGIKDLYDVSGCWGGPPTGIPLSIKEKTKRQCYWFWSSRKSLRVLDLSHNLIEYLGQVEPWYQVNLETLDLSYNRLAILGTDSFTGSLASSLNNIFIQNNHLKTVNLTCLSKAIRINAANNQISCIKRDTLPSSRSMRSIHLEGNLISSIASSVFTNYPILEEVDLSKNMLEYMPFHSFKTTQRDAPSNRVEVSIAKQKTTIVCNCQHFFLSTMLEEQSDNHTYEMSTIATKERQKTECRLLPRSLGGRRNVTKTFAALHLNDFGCKLRDSSKIELPVSVCKRKNGTCIGKCNPKCYCWSNAIKIIMNCSVHGIPNSARNIPMPITVLDFSHMTTSFIQAFCNDTITWKFDEDRFSLKEFRAQQSNIVTIADYAFAKTPEVTKIIVPHNRIKQLNERTFAGLEHSLNHLDLRHNNLTMVSVKRVFDPLLALGTVELFGNPFVCGCSPIHLNYLKEMAQYDGVKSVINDYRQLTCNLTDEFVTDFNFYNLSFVNTNFTLSSFPMHSVTLLKKMCKEIDKQKAQLKLKILQTALSTIGIAAGLIITALLVRRRHFVQSMIMHVVITHLVKPRRYRGDESFHVFFYFDDSDSDIASEILKHLNKPPTEIPGSRGIVVRHSGEQAPSEELATKAESIPYFVQRSVKVLVLLSTELMQSNTNEIRLITGELGNLRMARDLILITADRQDEMKMQLSHLQETFRTNQERKGMELWMRLLTRGHTIRYGSRDWQYHLMNKILRGLPWLPRSFVPNHGGVNEFDSLLLKNSSGYDELEMSGHRPLLNTF</sequence>
<dbReference type="OrthoDB" id="6162395at2759"/>
<feature type="chain" id="PRO_5012695572" description="TIR domain-containing protein" evidence="5">
    <location>
        <begin position="41"/>
        <end position="1144"/>
    </location>
</feature>
<keyword evidence="7" id="KW-1185">Reference proteome</keyword>
<reference evidence="6 7" key="1">
    <citation type="submission" date="2017-06" db="EMBL/GenBank/DDBJ databases">
        <title>A platform for efficient transgenesis in Macrostomum lignano, a flatworm model organism for stem cell research.</title>
        <authorList>
            <person name="Berezikov E."/>
        </authorList>
    </citation>
    <scope>NUCLEOTIDE SEQUENCE [LARGE SCALE GENOMIC DNA]</scope>
    <source>
        <strain evidence="6">DV1</strain>
        <tissue evidence="6">Whole organism</tissue>
    </source>
</reference>
<dbReference type="Pfam" id="PF13855">
    <property type="entry name" value="LRR_8"/>
    <property type="match status" value="1"/>
</dbReference>
<dbReference type="InterPro" id="IPR001611">
    <property type="entry name" value="Leu-rich_rpt"/>
</dbReference>
<comment type="caution">
    <text evidence="6">The sequence shown here is derived from an EMBL/GenBank/DDBJ whole genome shotgun (WGS) entry which is preliminary data.</text>
</comment>
<evidence type="ECO:0000256" key="3">
    <source>
        <dbReference type="ARBA" id="ARBA00022737"/>
    </source>
</evidence>
<dbReference type="EMBL" id="NIVC01001818">
    <property type="protein sequence ID" value="PAA63714.1"/>
    <property type="molecule type" value="Genomic_DNA"/>
</dbReference>
<dbReference type="InterPro" id="IPR026906">
    <property type="entry name" value="LRR_5"/>
</dbReference>
<keyword evidence="3" id="KW-0677">Repeat</keyword>
<organism evidence="6 7">
    <name type="scientific">Macrostomum lignano</name>
    <dbReference type="NCBI Taxonomy" id="282301"/>
    <lineage>
        <taxon>Eukaryota</taxon>
        <taxon>Metazoa</taxon>
        <taxon>Spiralia</taxon>
        <taxon>Lophotrochozoa</taxon>
        <taxon>Platyhelminthes</taxon>
        <taxon>Rhabditophora</taxon>
        <taxon>Macrostomorpha</taxon>
        <taxon>Macrostomida</taxon>
        <taxon>Macrostomidae</taxon>
        <taxon>Macrostomum</taxon>
    </lineage>
</organism>
<evidence type="ECO:0000313" key="6">
    <source>
        <dbReference type="EMBL" id="PAA63714.1"/>
    </source>
</evidence>
<keyword evidence="4" id="KW-0472">Membrane</keyword>
<dbReference type="Proteomes" id="UP000215902">
    <property type="component" value="Unassembled WGS sequence"/>
</dbReference>
<keyword evidence="4" id="KW-0812">Transmembrane</keyword>
<dbReference type="PANTHER" id="PTHR24369">
    <property type="entry name" value="ANTIGEN BSP, PUTATIVE-RELATED"/>
    <property type="match status" value="1"/>
</dbReference>
<feature type="non-terminal residue" evidence="6">
    <location>
        <position position="1"/>
    </location>
</feature>
<dbReference type="GO" id="GO:0005886">
    <property type="term" value="C:plasma membrane"/>
    <property type="evidence" value="ECO:0007669"/>
    <property type="project" value="TreeGrafter"/>
</dbReference>
<evidence type="ECO:0000256" key="1">
    <source>
        <dbReference type="ARBA" id="ARBA00022614"/>
    </source>
</evidence>
<protein>
    <recommendedName>
        <fullName evidence="8">TIR domain-containing protein</fullName>
    </recommendedName>
</protein>
<gene>
    <name evidence="6" type="ORF">BOX15_Mlig030947g2</name>
</gene>
<dbReference type="InterPro" id="IPR003591">
    <property type="entry name" value="Leu-rich_rpt_typical-subtyp"/>
</dbReference>
<dbReference type="Gene3D" id="3.80.10.10">
    <property type="entry name" value="Ribonuclease Inhibitor"/>
    <property type="match status" value="4"/>
</dbReference>
<evidence type="ECO:0000313" key="7">
    <source>
        <dbReference type="Proteomes" id="UP000215902"/>
    </source>
</evidence>
<dbReference type="Pfam" id="PF12799">
    <property type="entry name" value="LRR_4"/>
    <property type="match status" value="1"/>
</dbReference>
<dbReference type="SMART" id="SM00369">
    <property type="entry name" value="LRR_TYP"/>
    <property type="match status" value="6"/>
</dbReference>
<evidence type="ECO:0000256" key="5">
    <source>
        <dbReference type="SAM" id="SignalP"/>
    </source>
</evidence>
<dbReference type="AlphaFoldDB" id="A0A267ERW7"/>
<dbReference type="SUPFAM" id="SSF52058">
    <property type="entry name" value="L domain-like"/>
    <property type="match status" value="2"/>
</dbReference>
<keyword evidence="4" id="KW-1133">Transmembrane helix</keyword>
<proteinExistence type="predicted"/>
<feature type="transmembrane region" description="Helical" evidence="4">
    <location>
        <begin position="890"/>
        <end position="911"/>
    </location>
</feature>
<dbReference type="STRING" id="282301.A0A267ERW7"/>
<name>A0A267ERW7_9PLAT</name>
<dbReference type="InterPro" id="IPR032675">
    <property type="entry name" value="LRR_dom_sf"/>
</dbReference>
<dbReference type="InterPro" id="IPR025875">
    <property type="entry name" value="Leu-rich_rpt_4"/>
</dbReference>
<evidence type="ECO:0008006" key="8">
    <source>
        <dbReference type="Google" id="ProtNLM"/>
    </source>
</evidence>
<dbReference type="PROSITE" id="PS51450">
    <property type="entry name" value="LRR"/>
    <property type="match status" value="4"/>
</dbReference>
<dbReference type="Pfam" id="PF13306">
    <property type="entry name" value="LRR_5"/>
    <property type="match status" value="1"/>
</dbReference>
<dbReference type="InterPro" id="IPR050541">
    <property type="entry name" value="LRR_TM_domain-containing"/>
</dbReference>
<accession>A0A267ERW7</accession>
<keyword evidence="1" id="KW-0433">Leucine-rich repeat</keyword>
<dbReference type="PANTHER" id="PTHR24369:SF210">
    <property type="entry name" value="CHAOPTIN-RELATED"/>
    <property type="match status" value="1"/>
</dbReference>